<gene>
    <name evidence="2" type="ORF">EVAR_4528_1</name>
</gene>
<comment type="caution">
    <text evidence="2">The sequence shown here is derived from an EMBL/GenBank/DDBJ whole genome shotgun (WGS) entry which is preliminary data.</text>
</comment>
<keyword evidence="3" id="KW-1185">Reference proteome</keyword>
<evidence type="ECO:0000313" key="3">
    <source>
        <dbReference type="Proteomes" id="UP000299102"/>
    </source>
</evidence>
<evidence type="ECO:0000256" key="1">
    <source>
        <dbReference type="SAM" id="Phobius"/>
    </source>
</evidence>
<name>A0A4C1SZD7_EUMVA</name>
<feature type="transmembrane region" description="Helical" evidence="1">
    <location>
        <begin position="40"/>
        <end position="60"/>
    </location>
</feature>
<reference evidence="2 3" key="1">
    <citation type="journal article" date="2019" name="Commun. Biol.">
        <title>The bagworm genome reveals a unique fibroin gene that provides high tensile strength.</title>
        <authorList>
            <person name="Kono N."/>
            <person name="Nakamura H."/>
            <person name="Ohtoshi R."/>
            <person name="Tomita M."/>
            <person name="Numata K."/>
            <person name="Arakawa K."/>
        </authorList>
    </citation>
    <scope>NUCLEOTIDE SEQUENCE [LARGE SCALE GENOMIC DNA]</scope>
</reference>
<dbReference type="EMBL" id="BGZK01000022">
    <property type="protein sequence ID" value="GBP06371.1"/>
    <property type="molecule type" value="Genomic_DNA"/>
</dbReference>
<dbReference type="Proteomes" id="UP000299102">
    <property type="component" value="Unassembled WGS sequence"/>
</dbReference>
<evidence type="ECO:0000313" key="2">
    <source>
        <dbReference type="EMBL" id="GBP06371.1"/>
    </source>
</evidence>
<dbReference type="AlphaFoldDB" id="A0A4C1SZD7"/>
<organism evidence="2 3">
    <name type="scientific">Eumeta variegata</name>
    <name type="common">Bagworm moth</name>
    <name type="synonym">Eumeta japonica</name>
    <dbReference type="NCBI Taxonomy" id="151549"/>
    <lineage>
        <taxon>Eukaryota</taxon>
        <taxon>Metazoa</taxon>
        <taxon>Ecdysozoa</taxon>
        <taxon>Arthropoda</taxon>
        <taxon>Hexapoda</taxon>
        <taxon>Insecta</taxon>
        <taxon>Pterygota</taxon>
        <taxon>Neoptera</taxon>
        <taxon>Endopterygota</taxon>
        <taxon>Lepidoptera</taxon>
        <taxon>Glossata</taxon>
        <taxon>Ditrysia</taxon>
        <taxon>Tineoidea</taxon>
        <taxon>Psychidae</taxon>
        <taxon>Oiketicinae</taxon>
        <taxon>Eumeta</taxon>
    </lineage>
</organism>
<proteinExistence type="predicted"/>
<keyword evidence="1" id="KW-0812">Transmembrane</keyword>
<accession>A0A4C1SZD7</accession>
<keyword evidence="1" id="KW-1133">Transmembrane helix</keyword>
<sequence>MSPPAPSARRSYYNSDAQKRLRCYVTPSHNPNSADIGPPIWALFTNLFFSIILIKAVFLFELKTSYCYGWAYSTWATEPRSETFDLGVGR</sequence>
<keyword evidence="1" id="KW-0472">Membrane</keyword>
<protein>
    <submittedName>
        <fullName evidence="2">Uncharacterized protein</fullName>
    </submittedName>
</protein>